<dbReference type="EMBL" id="JBHTHX010000352">
    <property type="protein sequence ID" value="MFD0885410.1"/>
    <property type="molecule type" value="Genomic_DNA"/>
</dbReference>
<gene>
    <name evidence="2" type="ORF">ACFQ08_12710</name>
</gene>
<feature type="transmembrane region" description="Helical" evidence="1">
    <location>
        <begin position="188"/>
        <end position="206"/>
    </location>
</feature>
<comment type="caution">
    <text evidence="2">The sequence shown here is derived from an EMBL/GenBank/DDBJ whole genome shotgun (WGS) entry which is preliminary data.</text>
</comment>
<evidence type="ECO:0000256" key="1">
    <source>
        <dbReference type="SAM" id="Phobius"/>
    </source>
</evidence>
<feature type="transmembrane region" description="Helical" evidence="1">
    <location>
        <begin position="159"/>
        <end position="176"/>
    </location>
</feature>
<sequence length="257" mass="28148">MTAEVGDLSPQWREARWGWWVAGTVVRVVLLLILLFGALLVVAAASPTTRTLADFRTALKAGRVSVVVYRAPGPETVSPDGTPPPVSGTPPGRLYALKWAEGPLVWHRIVQEPASGGADAYTLDRLHADASPMGTRVTWEGNRQSTWWYATWPFEIPQLFGMWWVGVAWVATFVIMVSSTPRLGNRWAWFWLFGAGQIGAIAFLLLEPRPLWHRYGRRPPQRGRIRGGTGCLLSIATAALAVGAAFTLGNLLNAVLP</sequence>
<feature type="transmembrane region" description="Helical" evidence="1">
    <location>
        <begin position="227"/>
        <end position="248"/>
    </location>
</feature>
<reference evidence="3" key="1">
    <citation type="journal article" date="2019" name="Int. J. Syst. Evol. Microbiol.">
        <title>The Global Catalogue of Microorganisms (GCM) 10K type strain sequencing project: providing services to taxonomists for standard genome sequencing and annotation.</title>
        <authorList>
            <consortium name="The Broad Institute Genomics Platform"/>
            <consortium name="The Broad Institute Genome Sequencing Center for Infectious Disease"/>
            <person name="Wu L."/>
            <person name="Ma J."/>
        </authorList>
    </citation>
    <scope>NUCLEOTIDE SEQUENCE [LARGE SCALE GENOMIC DNA]</scope>
    <source>
        <strain evidence="3">CCUG 62974</strain>
    </source>
</reference>
<accession>A0ABW3DRJ3</accession>
<name>A0ABW3DRJ3_9ACTN</name>
<keyword evidence="3" id="KW-1185">Reference proteome</keyword>
<dbReference type="Proteomes" id="UP001597024">
    <property type="component" value="Unassembled WGS sequence"/>
</dbReference>
<feature type="transmembrane region" description="Helical" evidence="1">
    <location>
        <begin position="17"/>
        <end position="42"/>
    </location>
</feature>
<keyword evidence="1" id="KW-0472">Membrane</keyword>
<evidence type="ECO:0000313" key="2">
    <source>
        <dbReference type="EMBL" id="MFD0885410.1"/>
    </source>
</evidence>
<evidence type="ECO:0008006" key="4">
    <source>
        <dbReference type="Google" id="ProtNLM"/>
    </source>
</evidence>
<keyword evidence="1" id="KW-1133">Transmembrane helix</keyword>
<keyword evidence="1" id="KW-0812">Transmembrane</keyword>
<protein>
    <recommendedName>
        <fullName evidence="4">DUF3592 domain-containing protein</fullName>
    </recommendedName>
</protein>
<evidence type="ECO:0000313" key="3">
    <source>
        <dbReference type="Proteomes" id="UP001597024"/>
    </source>
</evidence>
<organism evidence="2 3">
    <name type="scientific">Streptosporangium algeriense</name>
    <dbReference type="NCBI Taxonomy" id="1682748"/>
    <lineage>
        <taxon>Bacteria</taxon>
        <taxon>Bacillati</taxon>
        <taxon>Actinomycetota</taxon>
        <taxon>Actinomycetes</taxon>
        <taxon>Streptosporangiales</taxon>
        <taxon>Streptosporangiaceae</taxon>
        <taxon>Streptosporangium</taxon>
    </lineage>
</organism>
<proteinExistence type="predicted"/>